<proteinExistence type="predicted"/>
<evidence type="ECO:0000313" key="2">
    <source>
        <dbReference type="Proteomes" id="UP000054166"/>
    </source>
</evidence>
<reference evidence="2" key="2">
    <citation type="submission" date="2015-01" db="EMBL/GenBank/DDBJ databases">
        <title>Evolutionary Origins and Diversification of the Mycorrhizal Mutualists.</title>
        <authorList>
            <consortium name="DOE Joint Genome Institute"/>
            <consortium name="Mycorrhizal Genomics Consortium"/>
            <person name="Kohler A."/>
            <person name="Kuo A."/>
            <person name="Nagy L.G."/>
            <person name="Floudas D."/>
            <person name="Copeland A."/>
            <person name="Barry K.W."/>
            <person name="Cichocki N."/>
            <person name="Veneault-Fourrey C."/>
            <person name="LaButti K."/>
            <person name="Lindquist E.A."/>
            <person name="Lipzen A."/>
            <person name="Lundell T."/>
            <person name="Morin E."/>
            <person name="Murat C."/>
            <person name="Riley R."/>
            <person name="Ohm R."/>
            <person name="Sun H."/>
            <person name="Tunlid A."/>
            <person name="Henrissat B."/>
            <person name="Grigoriev I.V."/>
            <person name="Hibbett D.S."/>
            <person name="Martin F."/>
        </authorList>
    </citation>
    <scope>NUCLEOTIDE SEQUENCE [LARGE SCALE GENOMIC DNA]</scope>
    <source>
        <strain evidence="2">F 1598</strain>
    </source>
</reference>
<dbReference type="InParanoid" id="A0A0C3EK61"/>
<dbReference type="HOGENOM" id="CLU_2997276_0_0_1"/>
<dbReference type="Proteomes" id="UP000054166">
    <property type="component" value="Unassembled WGS sequence"/>
</dbReference>
<protein>
    <submittedName>
        <fullName evidence="1">Uncharacterized protein</fullName>
    </submittedName>
</protein>
<sequence length="57" mass="6388">MQRAGLILIQITLGQSARAVGREAANPMPFEQKQHSYTIQSHVVTITSLINAQREKR</sequence>
<reference evidence="1 2" key="1">
    <citation type="submission" date="2014-04" db="EMBL/GenBank/DDBJ databases">
        <authorList>
            <consortium name="DOE Joint Genome Institute"/>
            <person name="Kuo A."/>
            <person name="Tarkka M."/>
            <person name="Buscot F."/>
            <person name="Kohler A."/>
            <person name="Nagy L.G."/>
            <person name="Floudas D."/>
            <person name="Copeland A."/>
            <person name="Barry K.W."/>
            <person name="Cichocki N."/>
            <person name="Veneault-Fourrey C."/>
            <person name="LaButti K."/>
            <person name="Lindquist E.A."/>
            <person name="Lipzen A."/>
            <person name="Lundell T."/>
            <person name="Morin E."/>
            <person name="Murat C."/>
            <person name="Sun H."/>
            <person name="Tunlid A."/>
            <person name="Henrissat B."/>
            <person name="Grigoriev I.V."/>
            <person name="Hibbett D.S."/>
            <person name="Martin F."/>
            <person name="Nordberg H.P."/>
            <person name="Cantor M.N."/>
            <person name="Hua S.X."/>
        </authorList>
    </citation>
    <scope>NUCLEOTIDE SEQUENCE [LARGE SCALE GENOMIC DNA]</scope>
    <source>
        <strain evidence="1 2">F 1598</strain>
    </source>
</reference>
<gene>
    <name evidence="1" type="ORF">PILCRDRAFT_15619</name>
</gene>
<dbReference type="AlphaFoldDB" id="A0A0C3EK61"/>
<dbReference type="EMBL" id="KN833097">
    <property type="protein sequence ID" value="KIM73010.1"/>
    <property type="molecule type" value="Genomic_DNA"/>
</dbReference>
<keyword evidence="2" id="KW-1185">Reference proteome</keyword>
<accession>A0A0C3EK61</accession>
<name>A0A0C3EK61_PILCF</name>
<evidence type="ECO:0000313" key="1">
    <source>
        <dbReference type="EMBL" id="KIM73010.1"/>
    </source>
</evidence>
<organism evidence="1 2">
    <name type="scientific">Piloderma croceum (strain F 1598)</name>
    <dbReference type="NCBI Taxonomy" id="765440"/>
    <lineage>
        <taxon>Eukaryota</taxon>
        <taxon>Fungi</taxon>
        <taxon>Dikarya</taxon>
        <taxon>Basidiomycota</taxon>
        <taxon>Agaricomycotina</taxon>
        <taxon>Agaricomycetes</taxon>
        <taxon>Agaricomycetidae</taxon>
        <taxon>Atheliales</taxon>
        <taxon>Atheliaceae</taxon>
        <taxon>Piloderma</taxon>
    </lineage>
</organism>